<comment type="caution">
    <text evidence="3">The sequence shown here is derived from an EMBL/GenBank/DDBJ whole genome shotgun (WGS) entry which is preliminary data.</text>
</comment>
<name>A0A420WVC5_9GAMM</name>
<sequence>MSTRPPAQRRRHGHDIELLTARWLSERGLREIARNQHARGGEIDLIMRDGDTLVFVEVRYRRDCHHGSAVESVTPAKQRRIVQAARFYLARERLSCACRFDVVGVTGTPEALEFDWIRAAFDAF</sequence>
<dbReference type="OrthoDB" id="9794876at2"/>
<dbReference type="AlphaFoldDB" id="A0A420WVC5"/>
<dbReference type="SUPFAM" id="SSF52980">
    <property type="entry name" value="Restriction endonuclease-like"/>
    <property type="match status" value="1"/>
</dbReference>
<reference evidence="3 4" key="1">
    <citation type="submission" date="2018-10" db="EMBL/GenBank/DDBJ databases">
        <title>Genomic Encyclopedia of Type Strains, Phase IV (KMG-IV): sequencing the most valuable type-strain genomes for metagenomic binning, comparative biology and taxonomic classification.</title>
        <authorList>
            <person name="Goeker M."/>
        </authorList>
    </citation>
    <scope>NUCLEOTIDE SEQUENCE [LARGE SCALE GENOMIC DNA]</scope>
    <source>
        <strain evidence="3 4">DSM 23229</strain>
    </source>
</reference>
<dbReference type="HAMAP" id="MF_00048">
    <property type="entry name" value="UPF0102"/>
    <property type="match status" value="1"/>
</dbReference>
<dbReference type="InterPro" id="IPR003509">
    <property type="entry name" value="UPF0102_YraN-like"/>
</dbReference>
<evidence type="ECO:0000313" key="4">
    <source>
        <dbReference type="Proteomes" id="UP000281975"/>
    </source>
</evidence>
<gene>
    <name evidence="3" type="ORF">C7446_2222</name>
</gene>
<dbReference type="RefSeq" id="WP_121173158.1">
    <property type="nucleotide sequence ID" value="NZ_RBIN01000006.1"/>
</dbReference>
<evidence type="ECO:0000256" key="2">
    <source>
        <dbReference type="HAMAP-Rule" id="MF_00048"/>
    </source>
</evidence>
<evidence type="ECO:0000256" key="1">
    <source>
        <dbReference type="ARBA" id="ARBA00006738"/>
    </source>
</evidence>
<accession>A0A420WVC5</accession>
<dbReference type="PANTHER" id="PTHR34039:SF1">
    <property type="entry name" value="UPF0102 PROTEIN YRAN"/>
    <property type="match status" value="1"/>
</dbReference>
<comment type="similarity">
    <text evidence="1 2">Belongs to the UPF0102 family.</text>
</comment>
<organism evidence="3 4">
    <name type="scientific">Kushneria sinocarnis</name>
    <dbReference type="NCBI Taxonomy" id="595502"/>
    <lineage>
        <taxon>Bacteria</taxon>
        <taxon>Pseudomonadati</taxon>
        <taxon>Pseudomonadota</taxon>
        <taxon>Gammaproteobacteria</taxon>
        <taxon>Oceanospirillales</taxon>
        <taxon>Halomonadaceae</taxon>
        <taxon>Kushneria</taxon>
    </lineage>
</organism>
<keyword evidence="3" id="KW-0378">Hydrolase</keyword>
<keyword evidence="3" id="KW-0255">Endonuclease</keyword>
<keyword evidence="3" id="KW-0540">Nuclease</keyword>
<dbReference type="InterPro" id="IPR011856">
    <property type="entry name" value="tRNA_endonuc-like_dom_sf"/>
</dbReference>
<dbReference type="Gene3D" id="3.40.1350.10">
    <property type="match status" value="1"/>
</dbReference>
<dbReference type="PANTHER" id="PTHR34039">
    <property type="entry name" value="UPF0102 PROTEIN YRAN"/>
    <property type="match status" value="1"/>
</dbReference>
<dbReference type="EMBL" id="RBIN01000006">
    <property type="protein sequence ID" value="RKR02506.1"/>
    <property type="molecule type" value="Genomic_DNA"/>
</dbReference>
<dbReference type="GO" id="GO:0003676">
    <property type="term" value="F:nucleic acid binding"/>
    <property type="evidence" value="ECO:0007669"/>
    <property type="project" value="InterPro"/>
</dbReference>
<dbReference type="Proteomes" id="UP000281975">
    <property type="component" value="Unassembled WGS sequence"/>
</dbReference>
<dbReference type="GO" id="GO:0004519">
    <property type="term" value="F:endonuclease activity"/>
    <property type="evidence" value="ECO:0007669"/>
    <property type="project" value="UniProtKB-KW"/>
</dbReference>
<proteinExistence type="inferred from homology"/>
<protein>
    <recommendedName>
        <fullName evidence="2">UPF0102 protein C7446_2222</fullName>
    </recommendedName>
</protein>
<dbReference type="NCBIfam" id="TIGR00252">
    <property type="entry name" value="YraN family protein"/>
    <property type="match status" value="1"/>
</dbReference>
<evidence type="ECO:0000313" key="3">
    <source>
        <dbReference type="EMBL" id="RKR02506.1"/>
    </source>
</evidence>
<dbReference type="NCBIfam" id="NF009150">
    <property type="entry name" value="PRK12497.1-3"/>
    <property type="match status" value="1"/>
</dbReference>
<dbReference type="Pfam" id="PF02021">
    <property type="entry name" value="UPF0102"/>
    <property type="match status" value="1"/>
</dbReference>
<dbReference type="InterPro" id="IPR011335">
    <property type="entry name" value="Restrct_endonuc-II-like"/>
</dbReference>
<keyword evidence="4" id="KW-1185">Reference proteome</keyword>
<dbReference type="CDD" id="cd20736">
    <property type="entry name" value="PoNe_Nuclease"/>
    <property type="match status" value="1"/>
</dbReference>